<gene>
    <name evidence="2" type="ORF">NE619_14260</name>
</gene>
<dbReference type="InterPro" id="IPR029058">
    <property type="entry name" value="AB_hydrolase_fold"/>
</dbReference>
<dbReference type="PANTHER" id="PTHR11614">
    <property type="entry name" value="PHOSPHOLIPASE-RELATED"/>
    <property type="match status" value="1"/>
</dbReference>
<dbReference type="PRINTS" id="PR00111">
    <property type="entry name" value="ABHYDROLASE"/>
</dbReference>
<accession>A0ABT1RRR7</accession>
<comment type="caution">
    <text evidence="2">The sequence shown here is derived from an EMBL/GenBank/DDBJ whole genome shotgun (WGS) entry which is preliminary data.</text>
</comment>
<dbReference type="RefSeq" id="WP_256133074.1">
    <property type="nucleotide sequence ID" value="NZ_JANFXK010000017.1"/>
</dbReference>
<dbReference type="Proteomes" id="UP001524502">
    <property type="component" value="Unassembled WGS sequence"/>
</dbReference>
<reference evidence="2 3" key="1">
    <citation type="submission" date="2022-06" db="EMBL/GenBank/DDBJ databases">
        <title>Isolation of gut microbiota from human fecal samples.</title>
        <authorList>
            <person name="Pamer E.G."/>
            <person name="Barat B."/>
            <person name="Waligurski E."/>
            <person name="Medina S."/>
            <person name="Paddock L."/>
            <person name="Mostad J."/>
        </authorList>
    </citation>
    <scope>NUCLEOTIDE SEQUENCE [LARGE SCALE GENOMIC DNA]</scope>
    <source>
        <strain evidence="2 3">SL.3.17</strain>
    </source>
</reference>
<sequence>MYTNFQLKKAQEPGGEIVGYHWQQTDPQYTVCIIHGIGEHAGRYDRMAAEMNRAGFSVLSMDLRGHGKSCGKRGHCAPRTEVKSDIDDLLSYAKQAYPNTPIILYGHSMGGNLVLDYRKRGTLNHLPAAYIISAPWVELVRPVPGPLYAAVKLLSRIAPKFSIASGVSASDLGHKSSVGEYEKDPLVHKKITALCAVEGFDIGSAMAEGRLEDNGGAAGKPMLLMHGTGDKVCSINGSKKIAAAENCEYIEWPGLYHEIHNGGAESTGEEVIEKVIRWIQALSA</sequence>
<evidence type="ECO:0000259" key="1">
    <source>
        <dbReference type="Pfam" id="PF12146"/>
    </source>
</evidence>
<dbReference type="EMBL" id="JANFXK010000017">
    <property type="protein sequence ID" value="MCQ4637895.1"/>
    <property type="molecule type" value="Genomic_DNA"/>
</dbReference>
<protein>
    <submittedName>
        <fullName evidence="2">Lysophospholipase</fullName>
    </submittedName>
</protein>
<evidence type="ECO:0000313" key="3">
    <source>
        <dbReference type="Proteomes" id="UP001524502"/>
    </source>
</evidence>
<name>A0ABT1RRR7_9FIRM</name>
<dbReference type="InterPro" id="IPR000073">
    <property type="entry name" value="AB_hydrolase_1"/>
</dbReference>
<dbReference type="InterPro" id="IPR051044">
    <property type="entry name" value="MAG_DAG_Lipase"/>
</dbReference>
<dbReference type="Pfam" id="PF12146">
    <property type="entry name" value="Hydrolase_4"/>
    <property type="match status" value="1"/>
</dbReference>
<organism evidence="2 3">
    <name type="scientific">Anaerovorax odorimutans</name>
    <dbReference type="NCBI Taxonomy" id="109327"/>
    <lineage>
        <taxon>Bacteria</taxon>
        <taxon>Bacillati</taxon>
        <taxon>Bacillota</taxon>
        <taxon>Clostridia</taxon>
        <taxon>Peptostreptococcales</taxon>
        <taxon>Anaerovoracaceae</taxon>
        <taxon>Anaerovorax</taxon>
    </lineage>
</organism>
<keyword evidence="3" id="KW-1185">Reference proteome</keyword>
<proteinExistence type="predicted"/>
<dbReference type="Gene3D" id="3.40.50.1820">
    <property type="entry name" value="alpha/beta hydrolase"/>
    <property type="match status" value="1"/>
</dbReference>
<dbReference type="InterPro" id="IPR022742">
    <property type="entry name" value="Hydrolase_4"/>
</dbReference>
<dbReference type="SUPFAM" id="SSF53474">
    <property type="entry name" value="alpha/beta-Hydrolases"/>
    <property type="match status" value="1"/>
</dbReference>
<evidence type="ECO:0000313" key="2">
    <source>
        <dbReference type="EMBL" id="MCQ4637895.1"/>
    </source>
</evidence>
<feature type="domain" description="Serine aminopeptidase S33" evidence="1">
    <location>
        <begin position="26"/>
        <end position="261"/>
    </location>
</feature>